<dbReference type="Proteomes" id="UP000283090">
    <property type="component" value="Unassembled WGS sequence"/>
</dbReference>
<protein>
    <submittedName>
        <fullName evidence="2">Uncharacterized protein</fullName>
    </submittedName>
</protein>
<accession>A0A436ZSZ6</accession>
<dbReference type="RefSeq" id="XP_067487420.1">
    <property type="nucleotide sequence ID" value="XM_067639654.1"/>
</dbReference>
<evidence type="ECO:0000313" key="3">
    <source>
        <dbReference type="Proteomes" id="UP000283090"/>
    </source>
</evidence>
<organism evidence="2 3">
    <name type="scientific">Arthrobotrys flagrans</name>
    <name type="common">Nematode-trapping fungus</name>
    <name type="synonym">Trichothecium flagrans</name>
    <dbReference type="NCBI Taxonomy" id="97331"/>
    <lineage>
        <taxon>Eukaryota</taxon>
        <taxon>Fungi</taxon>
        <taxon>Dikarya</taxon>
        <taxon>Ascomycota</taxon>
        <taxon>Pezizomycotina</taxon>
        <taxon>Orbiliomycetes</taxon>
        <taxon>Orbiliales</taxon>
        <taxon>Orbiliaceae</taxon>
        <taxon>Arthrobotrys</taxon>
    </lineage>
</organism>
<dbReference type="SUPFAM" id="SSF50370">
    <property type="entry name" value="Ricin B-like lectins"/>
    <property type="match status" value="1"/>
</dbReference>
<keyword evidence="1" id="KW-0732">Signal</keyword>
<keyword evidence="3" id="KW-1185">Reference proteome</keyword>
<dbReference type="OrthoDB" id="5274646at2759"/>
<dbReference type="GeneID" id="93592034"/>
<proteinExistence type="predicted"/>
<gene>
    <name evidence="2" type="ORF">DFL_009723</name>
</gene>
<comment type="caution">
    <text evidence="2">The sequence shown here is derived from an EMBL/GenBank/DDBJ whole genome shotgun (WGS) entry which is preliminary data.</text>
</comment>
<dbReference type="VEuPathDB" id="FungiDB:DFL_009723"/>
<feature type="chain" id="PRO_5019060798" evidence="1">
    <location>
        <begin position="20"/>
        <end position="388"/>
    </location>
</feature>
<reference evidence="2 3" key="1">
    <citation type="submission" date="2019-01" db="EMBL/GenBank/DDBJ databases">
        <title>Intercellular communication is required for trap formation in the nematode-trapping fungus Duddingtonia flagrans.</title>
        <authorList>
            <person name="Youssar L."/>
            <person name="Wernet V."/>
            <person name="Hensel N."/>
            <person name="Hildebrandt H.-G."/>
            <person name="Fischer R."/>
        </authorList>
    </citation>
    <scope>NUCLEOTIDE SEQUENCE [LARGE SCALE GENOMIC DNA]</scope>
    <source>
        <strain evidence="2 3">CBS H-5679</strain>
    </source>
</reference>
<dbReference type="PROSITE" id="PS50231">
    <property type="entry name" value="RICIN_B_LECTIN"/>
    <property type="match status" value="1"/>
</dbReference>
<evidence type="ECO:0000313" key="2">
    <source>
        <dbReference type="EMBL" id="RVD81876.1"/>
    </source>
</evidence>
<feature type="signal peptide" evidence="1">
    <location>
        <begin position="1"/>
        <end position="19"/>
    </location>
</feature>
<dbReference type="AlphaFoldDB" id="A0A436ZSZ6"/>
<evidence type="ECO:0000256" key="1">
    <source>
        <dbReference type="SAM" id="SignalP"/>
    </source>
</evidence>
<dbReference type="Gene3D" id="2.80.10.50">
    <property type="match status" value="1"/>
</dbReference>
<dbReference type="EMBL" id="SAEB01000012">
    <property type="protein sequence ID" value="RVD81876.1"/>
    <property type="molecule type" value="Genomic_DNA"/>
</dbReference>
<name>A0A436ZSZ6_ARTFL</name>
<sequence length="388" mass="45277">MWLHPWLLILLYSVNPGHTLDDDSNYSKDATMTRLSSINENTPKEEEVTWTWNGVIKSMFSDEKDTCLTLDILGRDDAGGVKKRFPKPGTGVGVYKCPGKLGDAPAHQRWFIKGRNTDGLDLEPVFEGIIRSNQVAWDGKRLCLTARKDPSRTPLTTWKYSESQTNTWNEQTKFFDWTSKQDTKNVNDMFWNHHKYFTSWGPVYMDHCRPGDPSQTWLIALSPDEKDNTRRYPDDPKKWTWIRPKLMGRKQCEQAPNRDPNVDAAQYPDAWCIHRKDRDCKPNYNYHPGLMRPYIPPEKVNEQTKVQWVMVGCSPSNWMLQRNFALLNKDGNIRDKVIKDRIKDPRIGPEYYDADFAPVDLKDDQFNFAPIGKEWEPYNKDRAARELP</sequence>
<dbReference type="InterPro" id="IPR035992">
    <property type="entry name" value="Ricin_B-like_lectins"/>
</dbReference>